<dbReference type="EMBL" id="ML979135">
    <property type="protein sequence ID" value="KAF1916983.1"/>
    <property type="molecule type" value="Genomic_DNA"/>
</dbReference>
<gene>
    <name evidence="2" type="ORF">BDU57DRAFT_448319</name>
</gene>
<feature type="transmembrane region" description="Helical" evidence="1">
    <location>
        <begin position="43"/>
        <end position="62"/>
    </location>
</feature>
<reference evidence="2" key="1">
    <citation type="journal article" date="2020" name="Stud. Mycol.">
        <title>101 Dothideomycetes genomes: a test case for predicting lifestyles and emergence of pathogens.</title>
        <authorList>
            <person name="Haridas S."/>
            <person name="Albert R."/>
            <person name="Binder M."/>
            <person name="Bloem J."/>
            <person name="Labutti K."/>
            <person name="Salamov A."/>
            <person name="Andreopoulos B."/>
            <person name="Baker S."/>
            <person name="Barry K."/>
            <person name="Bills G."/>
            <person name="Bluhm B."/>
            <person name="Cannon C."/>
            <person name="Castanera R."/>
            <person name="Culley D."/>
            <person name="Daum C."/>
            <person name="Ezra D."/>
            <person name="Gonzalez J."/>
            <person name="Henrissat B."/>
            <person name="Kuo A."/>
            <person name="Liang C."/>
            <person name="Lipzen A."/>
            <person name="Lutzoni F."/>
            <person name="Magnuson J."/>
            <person name="Mondo S."/>
            <person name="Nolan M."/>
            <person name="Ohm R."/>
            <person name="Pangilinan J."/>
            <person name="Park H.-J."/>
            <person name="Ramirez L."/>
            <person name="Alfaro M."/>
            <person name="Sun H."/>
            <person name="Tritt A."/>
            <person name="Yoshinaga Y."/>
            <person name="Zwiers L.-H."/>
            <person name="Turgeon B."/>
            <person name="Goodwin S."/>
            <person name="Spatafora J."/>
            <person name="Crous P."/>
            <person name="Grigoriev I."/>
        </authorList>
    </citation>
    <scope>NUCLEOTIDE SEQUENCE</scope>
    <source>
        <strain evidence="2">HMLAC05119</strain>
    </source>
</reference>
<keyword evidence="1" id="KW-0472">Membrane</keyword>
<organism evidence="2 3">
    <name type="scientific">Ampelomyces quisqualis</name>
    <name type="common">Powdery mildew agent</name>
    <dbReference type="NCBI Taxonomy" id="50730"/>
    <lineage>
        <taxon>Eukaryota</taxon>
        <taxon>Fungi</taxon>
        <taxon>Dikarya</taxon>
        <taxon>Ascomycota</taxon>
        <taxon>Pezizomycotina</taxon>
        <taxon>Dothideomycetes</taxon>
        <taxon>Pleosporomycetidae</taxon>
        <taxon>Pleosporales</taxon>
        <taxon>Pleosporineae</taxon>
        <taxon>Phaeosphaeriaceae</taxon>
        <taxon>Ampelomyces</taxon>
    </lineage>
</organism>
<feature type="non-terminal residue" evidence="2">
    <location>
        <position position="1"/>
    </location>
</feature>
<keyword evidence="1" id="KW-1133">Transmembrane helix</keyword>
<evidence type="ECO:0000313" key="2">
    <source>
        <dbReference type="EMBL" id="KAF1916983.1"/>
    </source>
</evidence>
<evidence type="ECO:0000256" key="1">
    <source>
        <dbReference type="SAM" id="Phobius"/>
    </source>
</evidence>
<accession>A0A6A5QNM6</accession>
<keyword evidence="3" id="KW-1185">Reference proteome</keyword>
<evidence type="ECO:0000313" key="3">
    <source>
        <dbReference type="Proteomes" id="UP000800096"/>
    </source>
</evidence>
<sequence>TLEDHDLGMRSRAIAGTVRLLNMPLGRMLNDVLSMEYVGVKSIMIGDVIITVGELFCYVYAYPSLLIKMN</sequence>
<dbReference type="AlphaFoldDB" id="A0A6A5QNM6"/>
<name>A0A6A5QNM6_AMPQU</name>
<dbReference type="Proteomes" id="UP000800096">
    <property type="component" value="Unassembled WGS sequence"/>
</dbReference>
<proteinExistence type="predicted"/>
<keyword evidence="1" id="KW-0812">Transmembrane</keyword>
<protein>
    <submittedName>
        <fullName evidence="2">Uncharacterized protein</fullName>
    </submittedName>
</protein>